<dbReference type="STRING" id="1141098.A0A1Y2DF24"/>
<name>A0A1Y2DF24_9PEZI</name>
<reference evidence="3 4" key="1">
    <citation type="submission" date="2016-07" db="EMBL/GenBank/DDBJ databases">
        <title>Pervasive Adenine N6-methylation of Active Genes in Fungi.</title>
        <authorList>
            <consortium name="DOE Joint Genome Institute"/>
            <person name="Mondo S.J."/>
            <person name="Dannebaum R.O."/>
            <person name="Kuo R.C."/>
            <person name="Labutti K."/>
            <person name="Haridas S."/>
            <person name="Kuo A."/>
            <person name="Salamov A."/>
            <person name="Ahrendt S.R."/>
            <person name="Lipzen A."/>
            <person name="Sullivan W."/>
            <person name="Andreopoulos W.B."/>
            <person name="Clum A."/>
            <person name="Lindquist E."/>
            <person name="Daum C."/>
            <person name="Ramamoorthy G.K."/>
            <person name="Gryganskyi A."/>
            <person name="Culley D."/>
            <person name="Magnuson J.K."/>
            <person name="James T.Y."/>
            <person name="O'Malley M.A."/>
            <person name="Stajich J.E."/>
            <person name="Spatafora J.W."/>
            <person name="Visel A."/>
            <person name="Grigoriev I.V."/>
        </authorList>
    </citation>
    <scope>NUCLEOTIDE SEQUENCE [LARGE SCALE GENOMIC DNA]</scope>
    <source>
        <strain evidence="3 4">CBS 129021</strain>
    </source>
</reference>
<dbReference type="AlphaFoldDB" id="A0A1Y2DF24"/>
<dbReference type="OrthoDB" id="415825at2759"/>
<comment type="caution">
    <text evidence="3">The sequence shown here is derived from an EMBL/GenBank/DDBJ whole genome shotgun (WGS) entry which is preliminary data.</text>
</comment>
<dbReference type="RefSeq" id="XP_040710617.1">
    <property type="nucleotide sequence ID" value="XM_040856923.1"/>
</dbReference>
<dbReference type="PANTHER" id="PTHR37540:SF9">
    <property type="entry name" value="ZN(2)-C6 FUNGAL-TYPE DOMAIN-CONTAINING PROTEIN"/>
    <property type="match status" value="1"/>
</dbReference>
<dbReference type="EMBL" id="MCFJ01000020">
    <property type="protein sequence ID" value="ORY57265.1"/>
    <property type="molecule type" value="Genomic_DNA"/>
</dbReference>
<organism evidence="3 4">
    <name type="scientific">Pseudomassariella vexata</name>
    <dbReference type="NCBI Taxonomy" id="1141098"/>
    <lineage>
        <taxon>Eukaryota</taxon>
        <taxon>Fungi</taxon>
        <taxon>Dikarya</taxon>
        <taxon>Ascomycota</taxon>
        <taxon>Pezizomycotina</taxon>
        <taxon>Sordariomycetes</taxon>
        <taxon>Xylariomycetidae</taxon>
        <taxon>Amphisphaeriales</taxon>
        <taxon>Pseudomassariaceae</taxon>
        <taxon>Pseudomassariella</taxon>
    </lineage>
</organism>
<dbReference type="InterPro" id="IPR021858">
    <property type="entry name" value="Fun_TF"/>
</dbReference>
<feature type="compositionally biased region" description="Low complexity" evidence="2">
    <location>
        <begin position="295"/>
        <end position="325"/>
    </location>
</feature>
<protein>
    <submittedName>
        <fullName evidence="3">Uncharacterized protein</fullName>
    </submittedName>
</protein>
<evidence type="ECO:0000256" key="1">
    <source>
        <dbReference type="ARBA" id="ARBA00023242"/>
    </source>
</evidence>
<dbReference type="PANTHER" id="PTHR37540">
    <property type="entry name" value="TRANSCRIPTION FACTOR (ACR-2), PUTATIVE-RELATED-RELATED"/>
    <property type="match status" value="1"/>
</dbReference>
<evidence type="ECO:0000313" key="4">
    <source>
        <dbReference type="Proteomes" id="UP000193689"/>
    </source>
</evidence>
<accession>A0A1Y2DF24</accession>
<sequence length="456" mass="50926">MSWDANITHVDFDWNEAVGASSNLHALASPLELLHTLPLEPTPLNSELLQIYVKVISRFKSSLDGDPDFNAPFHKYYLPFCLQSPLLARVSIYTAACLLSETNHLDKTITMWIKGSAIRLLNDLLRSERFATGDEAIAGVAQLIADEWYWGDTHDLRAHLEGMRQMIKLRGGFRNLGLNGLLSKMVIMTDFCIAITFEEPPYLHNGAEFEFSDTNPGPFKIAHNTPLLPSIDTFASCADAYKLHPTTASILDDIRFLIATIVALQKDVSSQENKKLRSTAQWIHGRIAALPPDSPESTRSSSSSTPDLSASSNTSQNSTQSTQQARSDFQPNSFDKPPYCPQPDYLYQSIRLAALIYTSAIIARKPFSESCSLQKLYELWKTVWRVPLATWKSMLGIFLWIEVAITPPARDTPHGRFVKSMLSVAGLNLGIENWHASSNALRGAMRLQAWLNEGRE</sequence>
<evidence type="ECO:0000256" key="2">
    <source>
        <dbReference type="SAM" id="MobiDB-lite"/>
    </source>
</evidence>
<dbReference type="GeneID" id="63773135"/>
<dbReference type="InParanoid" id="A0A1Y2DF24"/>
<keyword evidence="4" id="KW-1185">Reference proteome</keyword>
<feature type="region of interest" description="Disordered" evidence="2">
    <location>
        <begin position="289"/>
        <end position="333"/>
    </location>
</feature>
<dbReference type="Pfam" id="PF11951">
    <property type="entry name" value="Fungal_trans_2"/>
    <property type="match status" value="1"/>
</dbReference>
<dbReference type="Proteomes" id="UP000193689">
    <property type="component" value="Unassembled WGS sequence"/>
</dbReference>
<gene>
    <name evidence="3" type="ORF">BCR38DRAFT_355048</name>
</gene>
<proteinExistence type="predicted"/>
<evidence type="ECO:0000313" key="3">
    <source>
        <dbReference type="EMBL" id="ORY57265.1"/>
    </source>
</evidence>
<keyword evidence="1" id="KW-0539">Nucleus</keyword>